<dbReference type="GO" id="GO:0034198">
    <property type="term" value="P:cellular response to amino acid starvation"/>
    <property type="evidence" value="ECO:0007669"/>
    <property type="project" value="TreeGrafter"/>
</dbReference>
<evidence type="ECO:0000313" key="3">
    <source>
        <dbReference type="WBParaSite" id="HNAJ_0001238301-mRNA-1"/>
    </source>
</evidence>
<dbReference type="STRING" id="102285.A0A0R3TWZ5"/>
<reference evidence="1 2" key="2">
    <citation type="submission" date="2018-11" db="EMBL/GenBank/DDBJ databases">
        <authorList>
            <consortium name="Pathogen Informatics"/>
        </authorList>
    </citation>
    <scope>NUCLEOTIDE SEQUENCE [LARGE SCALE GENOMIC DNA]</scope>
</reference>
<dbReference type="GO" id="GO:1904262">
    <property type="term" value="P:negative regulation of TORC1 signaling"/>
    <property type="evidence" value="ECO:0007669"/>
    <property type="project" value="TreeGrafter"/>
</dbReference>
<sequence length="448" mass="49999">MNVSPLDLKIFGFYKEVAFFPTIGQGTIYNLTHLPSQSSIDRGDNPNCRKYDILVASLLPSFENSSSSRCCNLFSFSTVQDRLVTFTKPFDFNYLPVADIVCINSFYDEYSRNYVVSMGLEEGSCYFNIYSEGNLSCLPESFLLPNTSEMQWACLLSTSGQLMSALDLSQNSPSWKPVQLYTRFLDFVPSEGKSKRRGLKFYASETPPTSSGDEGQSCRVTADQSTKSIFGLIDSNTTCKLFPELGNLPSKVVTYMDFFLLEDDETKYRLSAFGTLDGWVGVGLVDMAKPELKAFYSVSHESMITKLKFFRQFSQDSTTSPSAISLLVCSGLEPAVVYRCPFDDSREGKLSIGSQLILPQSADFDHVNCACVTDLDFDGQPEIVIGTFGQRLLFYKWISQPDSENGGSYSFSCLTRSVVSRTSTIITMEKVMLNCESNAIFDRDSKLD</sequence>
<dbReference type="Proteomes" id="UP000278807">
    <property type="component" value="Unassembled WGS sequence"/>
</dbReference>
<dbReference type="GO" id="GO:0015629">
    <property type="term" value="C:actin cytoskeleton"/>
    <property type="evidence" value="ECO:0007669"/>
    <property type="project" value="InterPro"/>
</dbReference>
<dbReference type="InterPro" id="IPR029982">
    <property type="entry name" value="Kptn"/>
</dbReference>
<keyword evidence="2" id="KW-1185">Reference proteome</keyword>
<dbReference type="WBParaSite" id="HNAJ_0001238301-mRNA-1">
    <property type="protein sequence ID" value="HNAJ_0001238301-mRNA-1"/>
    <property type="gene ID" value="HNAJ_0001238301"/>
</dbReference>
<dbReference type="GO" id="GO:0051015">
    <property type="term" value="F:actin filament binding"/>
    <property type="evidence" value="ECO:0007669"/>
    <property type="project" value="TreeGrafter"/>
</dbReference>
<evidence type="ECO:0000313" key="1">
    <source>
        <dbReference type="EMBL" id="VDO12890.1"/>
    </source>
</evidence>
<dbReference type="PANTHER" id="PTHR15435">
    <property type="entry name" value="KICSTOR COMPLEX PROTEIN KAPTIN"/>
    <property type="match status" value="1"/>
</dbReference>
<evidence type="ECO:0000313" key="2">
    <source>
        <dbReference type="Proteomes" id="UP000278807"/>
    </source>
</evidence>
<dbReference type="PANTHER" id="PTHR15435:SF2">
    <property type="entry name" value="KICSTOR COMPLEX PROTEIN KAPTIN"/>
    <property type="match status" value="1"/>
</dbReference>
<dbReference type="AlphaFoldDB" id="A0A0R3TWZ5"/>
<gene>
    <name evidence="1" type="ORF">HNAJ_LOCUS12368</name>
</gene>
<protein>
    <submittedName>
        <fullName evidence="3">Kaptin</fullName>
    </submittedName>
</protein>
<dbReference type="OrthoDB" id="10267127at2759"/>
<dbReference type="GO" id="GO:0007015">
    <property type="term" value="P:actin filament organization"/>
    <property type="evidence" value="ECO:0007669"/>
    <property type="project" value="InterPro"/>
</dbReference>
<dbReference type="GO" id="GO:0030027">
    <property type="term" value="C:lamellipodium"/>
    <property type="evidence" value="ECO:0007669"/>
    <property type="project" value="TreeGrafter"/>
</dbReference>
<organism evidence="3">
    <name type="scientific">Rodentolepis nana</name>
    <name type="common">Dwarf tapeworm</name>
    <name type="synonym">Hymenolepis nana</name>
    <dbReference type="NCBI Taxonomy" id="102285"/>
    <lineage>
        <taxon>Eukaryota</taxon>
        <taxon>Metazoa</taxon>
        <taxon>Spiralia</taxon>
        <taxon>Lophotrochozoa</taxon>
        <taxon>Platyhelminthes</taxon>
        <taxon>Cestoda</taxon>
        <taxon>Eucestoda</taxon>
        <taxon>Cyclophyllidea</taxon>
        <taxon>Hymenolepididae</taxon>
        <taxon>Rodentolepis</taxon>
    </lineage>
</organism>
<reference evidence="3" key="1">
    <citation type="submission" date="2017-02" db="UniProtKB">
        <authorList>
            <consortium name="WormBaseParasite"/>
        </authorList>
    </citation>
    <scope>IDENTIFICATION</scope>
</reference>
<name>A0A0R3TWZ5_RODNA</name>
<accession>A0A0R3TWZ5</accession>
<proteinExistence type="predicted"/>
<dbReference type="EMBL" id="UZAE01014251">
    <property type="protein sequence ID" value="VDO12890.1"/>
    <property type="molecule type" value="Genomic_DNA"/>
</dbReference>